<gene>
    <name evidence="1" type="ORF">DDT42_01098</name>
</gene>
<sequence length="67" mass="7636">MRKEEAEEVINIILQCDGGCEYCVSGLLELFSDKFPEYESIAKLAFKEKFGIALADFLDKNTGEIRR</sequence>
<protein>
    <submittedName>
        <fullName evidence="1">Uncharacterized protein</fullName>
    </submittedName>
</protein>
<accession>A0A9E2F755</accession>
<evidence type="ECO:0000313" key="1">
    <source>
        <dbReference type="EMBL" id="MBT9145228.1"/>
    </source>
</evidence>
<reference evidence="1 2" key="1">
    <citation type="journal article" date="2021" name="bioRxiv">
        <title>Unique metabolic strategies in Hadean analogues reveal hints for primordial physiology.</title>
        <authorList>
            <person name="Nobu M.K."/>
            <person name="Nakai R."/>
            <person name="Tamazawa S."/>
            <person name="Mori H."/>
            <person name="Toyoda A."/>
            <person name="Ijiri A."/>
            <person name="Suzuki S."/>
            <person name="Kurokawa K."/>
            <person name="Kamagata Y."/>
            <person name="Tamaki H."/>
        </authorList>
    </citation>
    <scope>NUCLEOTIDE SEQUENCE [LARGE SCALE GENOMIC DNA]</scope>
    <source>
        <strain evidence="1">BS525</strain>
    </source>
</reference>
<name>A0A9E2F755_PSYF1</name>
<comment type="caution">
    <text evidence="1">The sequence shown here is derived from an EMBL/GenBank/DDBJ whole genome shotgun (WGS) entry which is preliminary data.</text>
</comment>
<dbReference type="EMBL" id="QLTW01000063">
    <property type="protein sequence ID" value="MBT9145228.1"/>
    <property type="molecule type" value="Genomic_DNA"/>
</dbReference>
<organism evidence="1 2">
    <name type="scientific">Psychracetigena formicireducens</name>
    <dbReference type="NCBI Taxonomy" id="2986056"/>
    <lineage>
        <taxon>Bacteria</taxon>
        <taxon>Bacillati</taxon>
        <taxon>Candidatus Lithacetigenota</taxon>
        <taxon>Candidatus Psychracetigena</taxon>
    </lineage>
</organism>
<evidence type="ECO:0000313" key="2">
    <source>
        <dbReference type="Proteomes" id="UP000811545"/>
    </source>
</evidence>
<dbReference type="Proteomes" id="UP000811545">
    <property type="component" value="Unassembled WGS sequence"/>
</dbReference>
<dbReference type="AlphaFoldDB" id="A0A9E2F755"/>
<proteinExistence type="predicted"/>